<keyword evidence="4 6" id="KW-0238">DNA-binding</keyword>
<evidence type="ECO:0000256" key="5">
    <source>
        <dbReference type="ARBA" id="ARBA00023163"/>
    </source>
</evidence>
<dbReference type="InterPro" id="IPR036388">
    <property type="entry name" value="WH-like_DNA-bd_sf"/>
</dbReference>
<dbReference type="PROSITE" id="PS51755">
    <property type="entry name" value="OMPR_PHOB"/>
    <property type="match status" value="1"/>
</dbReference>
<dbReference type="InterPro" id="IPR051677">
    <property type="entry name" value="AfsR-DnrI-RedD_regulator"/>
</dbReference>
<accession>A0ABT9L148</accession>
<evidence type="ECO:0000256" key="6">
    <source>
        <dbReference type="PROSITE-ProRule" id="PRU01091"/>
    </source>
</evidence>
<dbReference type="PANTHER" id="PTHR35807:SF1">
    <property type="entry name" value="TRANSCRIPTIONAL REGULATOR REDD"/>
    <property type="match status" value="1"/>
</dbReference>
<dbReference type="Gene3D" id="1.10.10.10">
    <property type="entry name" value="Winged helix-like DNA-binding domain superfamily/Winged helix DNA-binding domain"/>
    <property type="match status" value="1"/>
</dbReference>
<sequence>MRVSVLGPLTLGLGARSGVPSAMKPRKVLSLLLLHADRMVPVRSLMAELWGDQPPRTGLTTLQTYILHLRKLLAEVLGVPSAAVTRDVLQTRPGGYAMVLGPGQLDVHEYRALVAEGESALEAVTSFRRALDLWQGPALVDVTPHGRPLQAEVARLEQSRLTVTERGIETRLRLGGHLEVLSDLASLVVEHRFHEGLHGQYMLALHRSGQRTRALTVYQRLRTAMTEELGLEPSSKLQRLQQAVLVSDPGWTTRRERRGAVRWWPDTRRGRRPRLTGRPDGACGRRLRTVSSDGACGRRLRTVSSDGAFGRWAQTSPSDGGLRRRRPPRRAGPARSPAAPPGPRSPGSGRRTSAAARRATRR</sequence>
<evidence type="ECO:0000259" key="8">
    <source>
        <dbReference type="PROSITE" id="PS51755"/>
    </source>
</evidence>
<evidence type="ECO:0000313" key="9">
    <source>
        <dbReference type="EMBL" id="MDP9613477.1"/>
    </source>
</evidence>
<dbReference type="Pfam" id="PF03704">
    <property type="entry name" value="BTAD"/>
    <property type="match status" value="1"/>
</dbReference>
<feature type="compositionally biased region" description="Low complexity" evidence="7">
    <location>
        <begin position="345"/>
        <end position="362"/>
    </location>
</feature>
<dbReference type="Proteomes" id="UP001234880">
    <property type="component" value="Unassembled WGS sequence"/>
</dbReference>
<comment type="similarity">
    <text evidence="1">Belongs to the AfsR/DnrI/RedD regulatory family.</text>
</comment>
<feature type="region of interest" description="Disordered" evidence="7">
    <location>
        <begin position="268"/>
        <end position="288"/>
    </location>
</feature>
<protein>
    <submittedName>
        <fullName evidence="9">DNA-binding SARP family transcriptional activator</fullName>
    </submittedName>
</protein>
<dbReference type="GO" id="GO:0003677">
    <property type="term" value="F:DNA binding"/>
    <property type="evidence" value="ECO:0007669"/>
    <property type="project" value="UniProtKB-KW"/>
</dbReference>
<dbReference type="SUPFAM" id="SSF46894">
    <property type="entry name" value="C-terminal effector domain of the bipartite response regulators"/>
    <property type="match status" value="1"/>
</dbReference>
<organism evidence="9 10">
    <name type="scientific">Streptomyces demainii</name>
    <dbReference type="NCBI Taxonomy" id="588122"/>
    <lineage>
        <taxon>Bacteria</taxon>
        <taxon>Bacillati</taxon>
        <taxon>Actinomycetota</taxon>
        <taxon>Actinomycetes</taxon>
        <taxon>Kitasatosporales</taxon>
        <taxon>Streptomycetaceae</taxon>
        <taxon>Streptomyces</taxon>
    </lineage>
</organism>
<dbReference type="InterPro" id="IPR011990">
    <property type="entry name" value="TPR-like_helical_dom_sf"/>
</dbReference>
<keyword evidence="2" id="KW-0902">Two-component regulatory system</keyword>
<keyword evidence="10" id="KW-1185">Reference proteome</keyword>
<evidence type="ECO:0000256" key="3">
    <source>
        <dbReference type="ARBA" id="ARBA00023015"/>
    </source>
</evidence>
<dbReference type="Gene3D" id="1.25.40.10">
    <property type="entry name" value="Tetratricopeptide repeat domain"/>
    <property type="match status" value="1"/>
</dbReference>
<evidence type="ECO:0000256" key="2">
    <source>
        <dbReference type="ARBA" id="ARBA00023012"/>
    </source>
</evidence>
<feature type="region of interest" description="Disordered" evidence="7">
    <location>
        <begin position="307"/>
        <end position="362"/>
    </location>
</feature>
<name>A0ABT9L148_9ACTN</name>
<evidence type="ECO:0000313" key="10">
    <source>
        <dbReference type="Proteomes" id="UP001234880"/>
    </source>
</evidence>
<dbReference type="CDD" id="cd15831">
    <property type="entry name" value="BTAD"/>
    <property type="match status" value="1"/>
</dbReference>
<proteinExistence type="inferred from homology"/>
<dbReference type="EMBL" id="JAURUE010000002">
    <property type="protein sequence ID" value="MDP9613477.1"/>
    <property type="molecule type" value="Genomic_DNA"/>
</dbReference>
<dbReference type="InterPro" id="IPR005158">
    <property type="entry name" value="BTAD"/>
</dbReference>
<evidence type="ECO:0000256" key="7">
    <source>
        <dbReference type="SAM" id="MobiDB-lite"/>
    </source>
</evidence>
<dbReference type="Pfam" id="PF00486">
    <property type="entry name" value="Trans_reg_C"/>
    <property type="match status" value="1"/>
</dbReference>
<keyword evidence="3" id="KW-0805">Transcription regulation</keyword>
<keyword evidence="5" id="KW-0804">Transcription</keyword>
<comment type="caution">
    <text evidence="9">The sequence shown here is derived from an EMBL/GenBank/DDBJ whole genome shotgun (WGS) entry which is preliminary data.</text>
</comment>
<gene>
    <name evidence="9" type="ORF">JOF35_005815</name>
</gene>
<dbReference type="InterPro" id="IPR001867">
    <property type="entry name" value="OmpR/PhoB-type_DNA-bd"/>
</dbReference>
<evidence type="ECO:0000256" key="1">
    <source>
        <dbReference type="ARBA" id="ARBA00005820"/>
    </source>
</evidence>
<reference evidence="9 10" key="1">
    <citation type="submission" date="2023-07" db="EMBL/GenBank/DDBJ databases">
        <title>Sequencing the genomes of 1000 actinobacteria strains.</title>
        <authorList>
            <person name="Klenk H.-P."/>
        </authorList>
    </citation>
    <scope>NUCLEOTIDE SEQUENCE [LARGE SCALE GENOMIC DNA]</scope>
    <source>
        <strain evidence="9 10">DSM 41600</strain>
    </source>
</reference>
<dbReference type="SMART" id="SM01043">
    <property type="entry name" value="BTAD"/>
    <property type="match status" value="1"/>
</dbReference>
<feature type="DNA-binding region" description="OmpR/PhoB-type" evidence="6">
    <location>
        <begin position="1"/>
        <end position="100"/>
    </location>
</feature>
<feature type="domain" description="OmpR/PhoB-type" evidence="8">
    <location>
        <begin position="1"/>
        <end position="100"/>
    </location>
</feature>
<evidence type="ECO:0000256" key="4">
    <source>
        <dbReference type="ARBA" id="ARBA00023125"/>
    </source>
</evidence>
<dbReference type="InterPro" id="IPR016032">
    <property type="entry name" value="Sig_transdc_resp-reg_C-effctor"/>
</dbReference>
<dbReference type="SMART" id="SM00862">
    <property type="entry name" value="Trans_reg_C"/>
    <property type="match status" value="1"/>
</dbReference>
<dbReference type="PANTHER" id="PTHR35807">
    <property type="entry name" value="TRANSCRIPTIONAL REGULATOR REDD-RELATED"/>
    <property type="match status" value="1"/>
</dbReference>
<dbReference type="SUPFAM" id="SSF48452">
    <property type="entry name" value="TPR-like"/>
    <property type="match status" value="1"/>
</dbReference>